<dbReference type="InterPro" id="IPR015590">
    <property type="entry name" value="Aldehyde_DH_dom"/>
</dbReference>
<proteinExistence type="inferred from homology"/>
<dbReference type="OrthoDB" id="310895at2759"/>
<dbReference type="InterPro" id="IPR016163">
    <property type="entry name" value="Ald_DH_C"/>
</dbReference>
<dbReference type="SUPFAM" id="SSF53720">
    <property type="entry name" value="ALDH-like"/>
    <property type="match status" value="1"/>
</dbReference>
<sequence length="573" mass="63110">MLRLRPASRCSLKHLSPTICTRAYNFDRKPVLKKIANNVDISSFKALDKLPTTTTDYFTQHSTKQNPVFYETASYINNKLFKSKASEWFPVNDPATNEVVTEVPQSTEEELDMAIESAYQTFHNGWKQTTPIKRQQILANYVEKVKNNWDRLASTIVIEQGKSFSDARNDVLRGLQCAEHAMAGVHIDNALLGSSLEVSTNMYTTMYREPLGVISSICPFNFPAMITLWTIPYIIATGNTNVIKPSERCPGTTLLLAELAAEAGVPPGVINIVHGKHDTVNKLVHDSRIAAVTFVGGDRAGEYIYKEASALGKRCQANRGAKNHSVVVPDADKEHFLNSITAGAFGGAGQRCVSTDIIFTVGKETEEWIPEIVEKAKQFKALPGFMDGDLGPVVTPESKRRIIEIIDDAEAKGATILLDGRNYTPPVSSELIDTYSKGNFVGPTIIDNAKPGMRCVDEEMFGPVLAIMRGYTLDDCIEYISRNKYGNATALFTQSGALAEKFTKNVDIGQIGINVPVPVPLPMFGFTGTKASFLGDLNYYGKTAFYFLTKPKTTTALWRTSTPKAEKPNVNMD</sequence>
<evidence type="ECO:0000259" key="5">
    <source>
        <dbReference type="Pfam" id="PF00171"/>
    </source>
</evidence>
<evidence type="ECO:0000256" key="4">
    <source>
        <dbReference type="ARBA" id="ARBA00023027"/>
    </source>
</evidence>
<dbReference type="AlphaFoldDB" id="A0A1G4MCA6"/>
<dbReference type="EC" id="1.2.1.27" evidence="2"/>
<evidence type="ECO:0000313" key="6">
    <source>
        <dbReference type="EMBL" id="SCW01409.1"/>
    </source>
</evidence>
<accession>A0A1G4MCA6</accession>
<dbReference type="GO" id="GO:0006210">
    <property type="term" value="P:thymine catabolic process"/>
    <property type="evidence" value="ECO:0007669"/>
    <property type="project" value="TreeGrafter"/>
</dbReference>
<dbReference type="InterPro" id="IPR016161">
    <property type="entry name" value="Ald_DH/histidinol_DH"/>
</dbReference>
<name>A0A1G4MCA6_LACFM</name>
<dbReference type="CDD" id="cd07085">
    <property type="entry name" value="ALDH_F6_MMSDH"/>
    <property type="match status" value="1"/>
</dbReference>
<dbReference type="PANTHER" id="PTHR43866">
    <property type="entry name" value="MALONATE-SEMIALDEHYDE DEHYDROGENASE"/>
    <property type="match status" value="1"/>
</dbReference>
<protein>
    <recommendedName>
        <fullName evidence="2">methylmalonate-semialdehyde dehydrogenase (CoA acylating)</fullName>
        <ecNumber evidence="2">1.2.1.27</ecNumber>
    </recommendedName>
</protein>
<dbReference type="OMA" id="GMRCVDE"/>
<keyword evidence="4" id="KW-0520">NAD</keyword>
<evidence type="ECO:0000256" key="3">
    <source>
        <dbReference type="ARBA" id="ARBA00023002"/>
    </source>
</evidence>
<evidence type="ECO:0000256" key="2">
    <source>
        <dbReference type="ARBA" id="ARBA00013048"/>
    </source>
</evidence>
<dbReference type="InterPro" id="IPR016162">
    <property type="entry name" value="Ald_DH_N"/>
</dbReference>
<dbReference type="EMBL" id="LT598492">
    <property type="protein sequence ID" value="SCW01409.1"/>
    <property type="molecule type" value="Genomic_DNA"/>
</dbReference>
<reference evidence="6 7" key="1">
    <citation type="submission" date="2016-03" db="EMBL/GenBank/DDBJ databases">
        <authorList>
            <person name="Devillers H."/>
        </authorList>
    </citation>
    <scope>NUCLEOTIDE SEQUENCE [LARGE SCALE GENOMIC DNA]</scope>
    <source>
        <strain evidence="6">CBS 6772</strain>
    </source>
</reference>
<dbReference type="FunFam" id="3.40.605.10:FF:000003">
    <property type="entry name" value="Methylmalonate-semialdehyde dehydrogenase [acylating]"/>
    <property type="match status" value="1"/>
</dbReference>
<dbReference type="NCBIfam" id="TIGR01722">
    <property type="entry name" value="MMSDH"/>
    <property type="match status" value="1"/>
</dbReference>
<organism evidence="6 7">
    <name type="scientific">Lachancea fermentati</name>
    <name type="common">Zygosaccharomyces fermentati</name>
    <dbReference type="NCBI Taxonomy" id="4955"/>
    <lineage>
        <taxon>Eukaryota</taxon>
        <taxon>Fungi</taxon>
        <taxon>Dikarya</taxon>
        <taxon>Ascomycota</taxon>
        <taxon>Saccharomycotina</taxon>
        <taxon>Saccharomycetes</taxon>
        <taxon>Saccharomycetales</taxon>
        <taxon>Saccharomycetaceae</taxon>
        <taxon>Lachancea</taxon>
    </lineage>
</organism>
<dbReference type="PANTHER" id="PTHR43866:SF3">
    <property type="entry name" value="METHYLMALONATE-SEMIALDEHYDE DEHYDROGENASE [ACYLATING], MITOCHONDRIAL"/>
    <property type="match status" value="1"/>
</dbReference>
<comment type="similarity">
    <text evidence="1">Belongs to the aldehyde dehydrogenase family.</text>
</comment>
<dbReference type="GO" id="GO:0005739">
    <property type="term" value="C:mitochondrion"/>
    <property type="evidence" value="ECO:0007669"/>
    <property type="project" value="TreeGrafter"/>
</dbReference>
<dbReference type="Proteomes" id="UP000190831">
    <property type="component" value="Chromosome D"/>
</dbReference>
<dbReference type="Gene3D" id="3.40.309.10">
    <property type="entry name" value="Aldehyde Dehydrogenase, Chain A, domain 2"/>
    <property type="match status" value="1"/>
</dbReference>
<dbReference type="GO" id="GO:0004491">
    <property type="term" value="F:methylmalonate-semialdehyde dehydrogenase (acylating, NAD) activity"/>
    <property type="evidence" value="ECO:0007669"/>
    <property type="project" value="UniProtKB-EC"/>
</dbReference>
<evidence type="ECO:0000313" key="7">
    <source>
        <dbReference type="Proteomes" id="UP000190831"/>
    </source>
</evidence>
<dbReference type="FunFam" id="3.40.309.10:FF:000002">
    <property type="entry name" value="Methylmalonate-semialdehyde dehydrogenase (Acylating)"/>
    <property type="match status" value="1"/>
</dbReference>
<keyword evidence="3" id="KW-0560">Oxidoreductase</keyword>
<dbReference type="Pfam" id="PF00171">
    <property type="entry name" value="Aldedh"/>
    <property type="match status" value="1"/>
</dbReference>
<keyword evidence="7" id="KW-1185">Reference proteome</keyword>
<feature type="domain" description="Aldehyde dehydrogenase" evidence="5">
    <location>
        <begin position="84"/>
        <end position="553"/>
    </location>
</feature>
<dbReference type="Gene3D" id="3.40.605.10">
    <property type="entry name" value="Aldehyde Dehydrogenase, Chain A, domain 1"/>
    <property type="match status" value="1"/>
</dbReference>
<gene>
    <name evidence="6" type="ORF">LAFE_0D11936G</name>
</gene>
<dbReference type="InterPro" id="IPR010061">
    <property type="entry name" value="MeMal-semiAld_DH"/>
</dbReference>
<dbReference type="STRING" id="4955.A0A1G4MCA6"/>
<evidence type="ECO:0000256" key="1">
    <source>
        <dbReference type="ARBA" id="ARBA00009986"/>
    </source>
</evidence>
<dbReference type="GO" id="GO:0006574">
    <property type="term" value="P:L-valine catabolic process"/>
    <property type="evidence" value="ECO:0007669"/>
    <property type="project" value="TreeGrafter"/>
</dbReference>